<name>A0A437H1D9_9SPHN</name>
<accession>A0A437H1D9</accession>
<dbReference type="AlphaFoldDB" id="A0A437H1D9"/>
<feature type="signal peptide" evidence="2">
    <location>
        <begin position="1"/>
        <end position="28"/>
    </location>
</feature>
<feature type="region of interest" description="Disordered" evidence="1">
    <location>
        <begin position="89"/>
        <end position="111"/>
    </location>
</feature>
<dbReference type="OrthoDB" id="7211066at2"/>
<dbReference type="Proteomes" id="UP000283003">
    <property type="component" value="Unassembled WGS sequence"/>
</dbReference>
<evidence type="ECO:0000313" key="3">
    <source>
        <dbReference type="EMBL" id="RVQ69467.1"/>
    </source>
</evidence>
<dbReference type="EMBL" id="RXOL01000001">
    <property type="protein sequence ID" value="RVQ69467.1"/>
    <property type="molecule type" value="Genomic_DNA"/>
</dbReference>
<keyword evidence="2" id="KW-0732">Signal</keyword>
<organism evidence="3 4">
    <name type="scientific">Croceicoccus ponticola</name>
    <dbReference type="NCBI Taxonomy" id="2217664"/>
    <lineage>
        <taxon>Bacteria</taxon>
        <taxon>Pseudomonadati</taxon>
        <taxon>Pseudomonadota</taxon>
        <taxon>Alphaproteobacteria</taxon>
        <taxon>Sphingomonadales</taxon>
        <taxon>Erythrobacteraceae</taxon>
        <taxon>Croceicoccus</taxon>
    </lineage>
</organism>
<reference evidence="3 4" key="1">
    <citation type="submission" date="2018-12" db="EMBL/GenBank/DDBJ databases">
        <title>Croceicoccus ponticola sp. nov., a lipolytic bacterium isolated from seawater.</title>
        <authorList>
            <person name="Yoon J.-H."/>
        </authorList>
    </citation>
    <scope>NUCLEOTIDE SEQUENCE [LARGE SCALE GENOMIC DNA]</scope>
    <source>
        <strain evidence="3 4">GM-16</strain>
    </source>
</reference>
<evidence type="ECO:0000256" key="1">
    <source>
        <dbReference type="SAM" id="MobiDB-lite"/>
    </source>
</evidence>
<dbReference type="RefSeq" id="WP_127611657.1">
    <property type="nucleotide sequence ID" value="NZ_RXOL01000001.1"/>
</dbReference>
<feature type="chain" id="PRO_5019064171" evidence="2">
    <location>
        <begin position="29"/>
        <end position="235"/>
    </location>
</feature>
<keyword evidence="4" id="KW-1185">Reference proteome</keyword>
<protein>
    <submittedName>
        <fullName evidence="3">Uncharacterized protein</fullName>
    </submittedName>
</protein>
<proteinExistence type="predicted"/>
<evidence type="ECO:0000256" key="2">
    <source>
        <dbReference type="SAM" id="SignalP"/>
    </source>
</evidence>
<evidence type="ECO:0000313" key="4">
    <source>
        <dbReference type="Proteomes" id="UP000283003"/>
    </source>
</evidence>
<gene>
    <name evidence="3" type="ORF">EKN06_04650</name>
</gene>
<sequence length="235" mass="25066">MTFQIRSFATVAITALSFALVSASPARAETAVDPDVKAEDIPMQPLRDLNLDGEDLPPLLKDIGHDPYATAGLTSCHAIERGISDIDTMLGGDIDDPEERSEGQKNKNSAGRIASSIVGGLIPFRSIVREISGAKGEERRLRVLVNAAMVRRGFLKGIGLARECPWPARPIVDVEADRPLADLPAFPDPAKYRPEPAKTVLAAKVDPVAKSPALTNKTTAGGLPYVSIPVIQNAK</sequence>
<comment type="caution">
    <text evidence="3">The sequence shown here is derived from an EMBL/GenBank/DDBJ whole genome shotgun (WGS) entry which is preliminary data.</text>
</comment>